<organism evidence="1 2">
    <name type="scientific">Rosa chinensis</name>
    <name type="common">China rose</name>
    <dbReference type="NCBI Taxonomy" id="74649"/>
    <lineage>
        <taxon>Eukaryota</taxon>
        <taxon>Viridiplantae</taxon>
        <taxon>Streptophyta</taxon>
        <taxon>Embryophyta</taxon>
        <taxon>Tracheophyta</taxon>
        <taxon>Spermatophyta</taxon>
        <taxon>Magnoliopsida</taxon>
        <taxon>eudicotyledons</taxon>
        <taxon>Gunneridae</taxon>
        <taxon>Pentapetalae</taxon>
        <taxon>rosids</taxon>
        <taxon>fabids</taxon>
        <taxon>Rosales</taxon>
        <taxon>Rosaceae</taxon>
        <taxon>Rosoideae</taxon>
        <taxon>Rosoideae incertae sedis</taxon>
        <taxon>Rosa</taxon>
    </lineage>
</organism>
<comment type="caution">
    <text evidence="1">The sequence shown here is derived from an EMBL/GenBank/DDBJ whole genome shotgun (WGS) entry which is preliminary data.</text>
</comment>
<dbReference type="EMBL" id="PDCK01000043">
    <property type="protein sequence ID" value="PRQ30585.1"/>
    <property type="molecule type" value="Genomic_DNA"/>
</dbReference>
<evidence type="ECO:0000313" key="2">
    <source>
        <dbReference type="Proteomes" id="UP000238479"/>
    </source>
</evidence>
<proteinExistence type="predicted"/>
<dbReference type="AlphaFoldDB" id="A0A2P6Q8T1"/>
<keyword evidence="2" id="KW-1185">Reference proteome</keyword>
<accession>A0A2P6Q8T1</accession>
<name>A0A2P6Q8T1_ROSCH</name>
<sequence length="54" mass="5937">MLVLVVFQTQIHAPSCLSSNTESTSLLASAVYPDSPYTLTQCSMLELNLVLCRF</sequence>
<evidence type="ECO:0000313" key="1">
    <source>
        <dbReference type="EMBL" id="PRQ30585.1"/>
    </source>
</evidence>
<dbReference type="Gramene" id="PRQ30585">
    <property type="protein sequence ID" value="PRQ30585"/>
    <property type="gene ID" value="RchiOBHm_Chr5g0026261"/>
</dbReference>
<dbReference type="Proteomes" id="UP000238479">
    <property type="component" value="Chromosome 5"/>
</dbReference>
<gene>
    <name evidence="1" type="ORF">RchiOBHm_Chr5g0026261</name>
</gene>
<protein>
    <submittedName>
        <fullName evidence="1">Uncharacterized protein</fullName>
    </submittedName>
</protein>
<reference evidence="1 2" key="1">
    <citation type="journal article" date="2018" name="Nat. Genet.">
        <title>The Rosa genome provides new insights in the design of modern roses.</title>
        <authorList>
            <person name="Bendahmane M."/>
        </authorList>
    </citation>
    <scope>NUCLEOTIDE SEQUENCE [LARGE SCALE GENOMIC DNA]</scope>
    <source>
        <strain evidence="2">cv. Old Blush</strain>
    </source>
</reference>